<protein>
    <submittedName>
        <fullName evidence="1">Uncharacterized protein</fullName>
    </submittedName>
</protein>
<sequence length="136" mass="15283">MKGGGGGDGGKRRWRGLAFGVLALVVLSMLVPLSFLLGRFHSSYAAFVVSDQLNFATNAFWNYDKYESGFTRNRSKSQKDQSSHVKDLLKQLGPNISKDVMKNIESGTKTHTSTSVFQLHLKLQSRTHEKRMAYRI</sequence>
<gene>
    <name evidence="1" type="ORF">MLD38_030046</name>
</gene>
<accession>A0ACB9MK45</accession>
<reference evidence="2" key="1">
    <citation type="journal article" date="2023" name="Front. Plant Sci.">
        <title>Chromosomal-level genome assembly of Melastoma candidum provides insights into trichome evolution.</title>
        <authorList>
            <person name="Zhong Y."/>
            <person name="Wu W."/>
            <person name="Sun C."/>
            <person name="Zou P."/>
            <person name="Liu Y."/>
            <person name="Dai S."/>
            <person name="Zhou R."/>
        </authorList>
    </citation>
    <scope>NUCLEOTIDE SEQUENCE [LARGE SCALE GENOMIC DNA]</scope>
</reference>
<dbReference type="Proteomes" id="UP001057402">
    <property type="component" value="Chromosome 9"/>
</dbReference>
<evidence type="ECO:0000313" key="2">
    <source>
        <dbReference type="Proteomes" id="UP001057402"/>
    </source>
</evidence>
<comment type="caution">
    <text evidence="1">The sequence shown here is derived from an EMBL/GenBank/DDBJ whole genome shotgun (WGS) entry which is preliminary data.</text>
</comment>
<keyword evidence="2" id="KW-1185">Reference proteome</keyword>
<evidence type="ECO:0000313" key="1">
    <source>
        <dbReference type="EMBL" id="KAI4324568.1"/>
    </source>
</evidence>
<organism evidence="1 2">
    <name type="scientific">Melastoma candidum</name>
    <dbReference type="NCBI Taxonomy" id="119954"/>
    <lineage>
        <taxon>Eukaryota</taxon>
        <taxon>Viridiplantae</taxon>
        <taxon>Streptophyta</taxon>
        <taxon>Embryophyta</taxon>
        <taxon>Tracheophyta</taxon>
        <taxon>Spermatophyta</taxon>
        <taxon>Magnoliopsida</taxon>
        <taxon>eudicotyledons</taxon>
        <taxon>Gunneridae</taxon>
        <taxon>Pentapetalae</taxon>
        <taxon>rosids</taxon>
        <taxon>malvids</taxon>
        <taxon>Myrtales</taxon>
        <taxon>Melastomataceae</taxon>
        <taxon>Melastomatoideae</taxon>
        <taxon>Melastomateae</taxon>
        <taxon>Melastoma</taxon>
    </lineage>
</organism>
<name>A0ACB9MK45_9MYRT</name>
<dbReference type="EMBL" id="CM042888">
    <property type="protein sequence ID" value="KAI4324568.1"/>
    <property type="molecule type" value="Genomic_DNA"/>
</dbReference>
<proteinExistence type="predicted"/>